<dbReference type="Pfam" id="PF01388">
    <property type="entry name" value="ARID"/>
    <property type="match status" value="1"/>
</dbReference>
<dbReference type="Gene3D" id="1.10.150.60">
    <property type="entry name" value="ARID DNA-binding domain"/>
    <property type="match status" value="1"/>
</dbReference>
<dbReference type="PANTHER" id="PTHR22970">
    <property type="entry name" value="AT-RICH INTERACTIVE DOMAIN-CONTAINING PROTEIN 2"/>
    <property type="match status" value="1"/>
</dbReference>
<dbReference type="Pfam" id="PF02257">
    <property type="entry name" value="RFX_DNA_binding"/>
    <property type="match status" value="1"/>
</dbReference>
<feature type="region of interest" description="Disordered" evidence="5">
    <location>
        <begin position="694"/>
        <end position="724"/>
    </location>
</feature>
<dbReference type="SMART" id="SM00501">
    <property type="entry name" value="BRIGHT"/>
    <property type="match status" value="1"/>
</dbReference>
<dbReference type="GO" id="GO:0006355">
    <property type="term" value="P:regulation of DNA-templated transcription"/>
    <property type="evidence" value="ECO:0007669"/>
    <property type="project" value="InterPro"/>
</dbReference>
<dbReference type="PROSITE" id="PS51011">
    <property type="entry name" value="ARID"/>
    <property type="match status" value="1"/>
</dbReference>
<feature type="region of interest" description="Disordered" evidence="5">
    <location>
        <begin position="1434"/>
        <end position="1456"/>
    </location>
</feature>
<evidence type="ECO:0000256" key="2">
    <source>
        <dbReference type="ARBA" id="ARBA00023015"/>
    </source>
</evidence>
<evidence type="ECO:0000256" key="4">
    <source>
        <dbReference type="ARBA" id="ARBA00023242"/>
    </source>
</evidence>
<evidence type="ECO:0008006" key="10">
    <source>
        <dbReference type="Google" id="ProtNLM"/>
    </source>
</evidence>
<gene>
    <name evidence="8" type="ORF">GWI33_016488</name>
</gene>
<feature type="compositionally biased region" description="Low complexity" evidence="5">
    <location>
        <begin position="694"/>
        <end position="709"/>
    </location>
</feature>
<dbReference type="InterPro" id="IPR003150">
    <property type="entry name" value="DNA-bd_RFX"/>
</dbReference>
<dbReference type="PANTHER" id="PTHR22970:SF14">
    <property type="entry name" value="AT-RICH INTERACTIVE DOMAIN-CONTAINING PROTEIN 2"/>
    <property type="match status" value="1"/>
</dbReference>
<evidence type="ECO:0000256" key="1">
    <source>
        <dbReference type="ARBA" id="ARBA00022853"/>
    </source>
</evidence>
<sequence length="1528" mass="167556">MAEVIGKDEATYAKERDGFLRDLRHFHETRGTPFKRCPTLGGKEIDLYLLYNLVTSEGGWMKVNLKNSWSDFLPHFKLPAHCVNGSVALKQIYLRFLDRWEKVHNLGDEADRASDDDDESRHKRWSSRALHSVPHVYNYSQHNVPDDKREYNHLDVNIYKPSDYDRLALSLISPLPNEQDFAINVCTLLSNDSRHTLKLDKHPRIINYLLAHAGIFNHSSLRQLFTHFYGDIRKKPIHTFWNDVLESDDFLELTNELKFYPLSKKEETNTKPSDTLIKDDSLKFASVLTSRTNGSTEKSSHEESITIPDSDAECEIVENNMTPSNNFQFKADQIDSEIFCLRRTLGTQDYIGQRVLQIATILRNLCFIEENLTILTKNSTFIRFLLLCACSQWNALRNLGLDMLGERSCAFIANNHGVIDTLVSLVTVEGKSYGPKACIGMKLVETIPTGGGQHQTTSQGQQSPQPIAAPQQMSPTSTTAAANAANVLNSMATSPAAPSVTPVKVISNTPSRNVALMPQRLLTTPTPVVHHPQQIQSLQQPSQNPCKTVTPLLSTPNKPAAPTVTTTTSNIAPPVVLPPALTPQQMIQQQHAHQQAIHENEQFALAWLRATYEPCMGDNKIDHQELYKHYLSSCSKIGRRGVISPLHFPRCVRSVFGGTVGPNPMKPANPTDPQYYEGIKAVSHPHLSQALLGGSTATASGTSTAQSSSMKVDSKTDSAPQMQGSSSSLIKSLLATKVNDACVSTVSMKSATTDCQNVAQVAARQQRLLAQQGPSSSENPPKNQSRLEALKMHRINGVRQLFTDNEIGDPSVSSTTQFVSTIKGKKEPPQPPPPPLAPLSNVKAKTPPVVNEDSDSIDTHSLSSTSGLGGVVGIVSSTEDNENSLTSFEGLLNGMPIVEETLNESSNSKDSVKNSGSEISIDKPLRLADLLEKKFDKNPTLLNGTLGKDLKSKPEKQDLIENHIDKVLLARDEAKLATDDMEVKEEEAKQGIKRHATEQIVEVEAKKPHLANANGASTVESLAPDSSSSNGEEGPTTVSTAAAKLFADIAADILEDEDEEQLMQEAQTPAATPIVDHSVLQQQIIVENNQQMLLSQSTRQIIVSQSPMPTSNQSVVISSGTQLKTQTGQTVIVQNAGVQQRQSVLIQPTNAGQLLLSQGLQGQVQLVPGTQPGQYVLQTNPSQGYVVAQPQTAVVHGQPQTVLVAQQGQNAGAKTIIILQQQPTNAATHHQKVVVTPQGQQVVVTQVPRPLVHSSTVSNNNLQQTKVLRPTPSPSPALSTTSTSSTISNGVKDKQEDLIPKVRIIRDLTTPFVCEWGDCMVDTKFKSPNEVYMHACASHCPQGDEEVICLWDRCDMLKRKRFSLMTHLHDKHCNIEAMKQSLVRRKKASQGITVEPPPSTPTNHPGYAPDAAIHAIQRHALEFVNPKELQIKSTKQGASTSIKVLPPPTDQDDNEGPVTKSIRLTASLILRNLVIYSSNCKRYLKSYESHLANIALSNVESSRTIAQILYDINDGSSHSEVYRISPND</sequence>
<dbReference type="InterPro" id="IPR001606">
    <property type="entry name" value="ARID_dom"/>
</dbReference>
<feature type="domain" description="RFX-type winged-helix" evidence="7">
    <location>
        <begin position="604"/>
        <end position="683"/>
    </location>
</feature>
<feature type="compositionally biased region" description="Low complexity" evidence="5">
    <location>
        <begin position="454"/>
        <end position="479"/>
    </location>
</feature>
<evidence type="ECO:0000313" key="9">
    <source>
        <dbReference type="Proteomes" id="UP000625711"/>
    </source>
</evidence>
<feature type="region of interest" description="Disordered" evidence="5">
    <location>
        <begin position="1266"/>
        <end position="1292"/>
    </location>
</feature>
<feature type="compositionally biased region" description="Polar residues" evidence="5">
    <location>
        <begin position="1014"/>
        <end position="1037"/>
    </location>
</feature>
<feature type="compositionally biased region" description="Polar residues" evidence="5">
    <location>
        <begin position="811"/>
        <end position="820"/>
    </location>
</feature>
<feature type="region of interest" description="Disordered" evidence="5">
    <location>
        <begin position="1007"/>
        <end position="1037"/>
    </location>
</feature>
<dbReference type="GO" id="GO:0006325">
    <property type="term" value="P:chromatin organization"/>
    <property type="evidence" value="ECO:0007669"/>
    <property type="project" value="UniProtKB-KW"/>
</dbReference>
<feature type="region of interest" description="Disordered" evidence="5">
    <location>
        <begin position="449"/>
        <end position="479"/>
    </location>
</feature>
<proteinExistence type="predicted"/>
<dbReference type="GO" id="GO:0003677">
    <property type="term" value="F:DNA binding"/>
    <property type="evidence" value="ECO:0007669"/>
    <property type="project" value="InterPro"/>
</dbReference>
<dbReference type="OrthoDB" id="338531at2759"/>
<dbReference type="Proteomes" id="UP000625711">
    <property type="component" value="Unassembled WGS sequence"/>
</dbReference>
<comment type="caution">
    <text evidence="8">The sequence shown here is derived from an EMBL/GenBank/DDBJ whole genome shotgun (WGS) entry which is preliminary data.</text>
</comment>
<keyword evidence="3" id="KW-0804">Transcription</keyword>
<dbReference type="InterPro" id="IPR052406">
    <property type="entry name" value="Chromatin_Remodeling_Comp"/>
</dbReference>
<keyword evidence="4" id="KW-0539">Nucleus</keyword>
<keyword evidence="9" id="KW-1185">Reference proteome</keyword>
<organism evidence="8 9">
    <name type="scientific">Rhynchophorus ferrugineus</name>
    <name type="common">Red palm weevil</name>
    <name type="synonym">Curculio ferrugineus</name>
    <dbReference type="NCBI Taxonomy" id="354439"/>
    <lineage>
        <taxon>Eukaryota</taxon>
        <taxon>Metazoa</taxon>
        <taxon>Ecdysozoa</taxon>
        <taxon>Arthropoda</taxon>
        <taxon>Hexapoda</taxon>
        <taxon>Insecta</taxon>
        <taxon>Pterygota</taxon>
        <taxon>Neoptera</taxon>
        <taxon>Endopterygota</taxon>
        <taxon>Coleoptera</taxon>
        <taxon>Polyphaga</taxon>
        <taxon>Cucujiformia</taxon>
        <taxon>Curculionidae</taxon>
        <taxon>Dryophthorinae</taxon>
        <taxon>Rhynchophorus</taxon>
    </lineage>
</organism>
<reference evidence="8" key="1">
    <citation type="submission" date="2020-08" db="EMBL/GenBank/DDBJ databases">
        <title>Genome sequencing and assembly of the red palm weevil Rhynchophorus ferrugineus.</title>
        <authorList>
            <person name="Dias G.B."/>
            <person name="Bergman C.M."/>
            <person name="Manee M."/>
        </authorList>
    </citation>
    <scope>NUCLEOTIDE SEQUENCE</scope>
    <source>
        <strain evidence="8">AA-2017</strain>
        <tissue evidence="8">Whole larva</tissue>
    </source>
</reference>
<dbReference type="Gene3D" id="1.10.10.10">
    <property type="entry name" value="Winged helix-like DNA-binding domain superfamily/Winged helix DNA-binding domain"/>
    <property type="match status" value="1"/>
</dbReference>
<feature type="region of interest" description="Disordered" evidence="5">
    <location>
        <begin position="806"/>
        <end position="869"/>
    </location>
</feature>
<evidence type="ECO:0000259" key="7">
    <source>
        <dbReference type="PROSITE" id="PS51526"/>
    </source>
</evidence>
<keyword evidence="1" id="KW-0156">Chromatin regulator</keyword>
<feature type="domain" description="ARID" evidence="6">
    <location>
        <begin position="13"/>
        <end position="105"/>
    </location>
</feature>
<name>A0A834HX80_RHYFE</name>
<dbReference type="InterPro" id="IPR036431">
    <property type="entry name" value="ARID_dom_sf"/>
</dbReference>
<evidence type="ECO:0000256" key="3">
    <source>
        <dbReference type="ARBA" id="ARBA00023163"/>
    </source>
</evidence>
<accession>A0A834HX80</accession>
<protein>
    <recommendedName>
        <fullName evidence="10">AT-rich interactive domain-containing protein 2</fullName>
    </recommendedName>
</protein>
<evidence type="ECO:0000256" key="5">
    <source>
        <dbReference type="SAM" id="MobiDB-lite"/>
    </source>
</evidence>
<evidence type="ECO:0000313" key="8">
    <source>
        <dbReference type="EMBL" id="KAF7270527.1"/>
    </source>
</evidence>
<evidence type="ECO:0000259" key="6">
    <source>
        <dbReference type="PROSITE" id="PS51011"/>
    </source>
</evidence>
<feature type="compositionally biased region" description="Low complexity" evidence="5">
    <location>
        <begin position="1276"/>
        <end position="1288"/>
    </location>
</feature>
<keyword evidence="2" id="KW-0805">Transcription regulation</keyword>
<dbReference type="SMART" id="SM01014">
    <property type="entry name" value="ARID"/>
    <property type="match status" value="1"/>
</dbReference>
<dbReference type="SUPFAM" id="SSF46774">
    <property type="entry name" value="ARID-like"/>
    <property type="match status" value="1"/>
</dbReference>
<dbReference type="InterPro" id="IPR036388">
    <property type="entry name" value="WH-like_DNA-bd_sf"/>
</dbReference>
<dbReference type="PROSITE" id="PS51526">
    <property type="entry name" value="RFX_DBD"/>
    <property type="match status" value="1"/>
</dbReference>
<dbReference type="EMBL" id="JAACXV010014082">
    <property type="protein sequence ID" value="KAF7270527.1"/>
    <property type="molecule type" value="Genomic_DNA"/>
</dbReference>